<dbReference type="CDD" id="cd00567">
    <property type="entry name" value="ACAD"/>
    <property type="match status" value="1"/>
</dbReference>
<dbReference type="SUPFAM" id="SSF47203">
    <property type="entry name" value="Acyl-CoA dehydrogenase C-terminal domain-like"/>
    <property type="match status" value="1"/>
</dbReference>
<dbReference type="Pfam" id="PF08028">
    <property type="entry name" value="Acyl-CoA_dh_2"/>
    <property type="match status" value="1"/>
</dbReference>
<gene>
    <name evidence="6" type="ORF">ACFQ00_10250</name>
</gene>
<reference evidence="7" key="1">
    <citation type="journal article" date="2019" name="Int. J. Syst. Evol. Microbiol.">
        <title>The Global Catalogue of Microorganisms (GCM) 10K type strain sequencing project: providing services to taxonomists for standard genome sequencing and annotation.</title>
        <authorList>
            <consortium name="The Broad Institute Genomics Platform"/>
            <consortium name="The Broad Institute Genome Sequencing Center for Infectious Disease"/>
            <person name="Wu L."/>
            <person name="Ma J."/>
        </authorList>
    </citation>
    <scope>NUCLEOTIDE SEQUENCE [LARGE SCALE GENOMIC DNA]</scope>
    <source>
        <strain evidence="7">CCUG 52537</strain>
    </source>
</reference>
<feature type="domain" description="Acyl-CoA dehydrogenase/oxidase N-terminal" evidence="4">
    <location>
        <begin position="19"/>
        <end position="84"/>
    </location>
</feature>
<evidence type="ECO:0000259" key="5">
    <source>
        <dbReference type="Pfam" id="PF08028"/>
    </source>
</evidence>
<dbReference type="Gene3D" id="1.20.140.10">
    <property type="entry name" value="Butyryl-CoA Dehydrogenase, subunit A, domain 3"/>
    <property type="match status" value="1"/>
</dbReference>
<dbReference type="Gene3D" id="2.40.110.10">
    <property type="entry name" value="Butyryl-CoA Dehydrogenase, subunit A, domain 2"/>
    <property type="match status" value="1"/>
</dbReference>
<evidence type="ECO:0000259" key="4">
    <source>
        <dbReference type="Pfam" id="PF02771"/>
    </source>
</evidence>
<dbReference type="PANTHER" id="PTHR43831">
    <property type="entry name" value="ISOBUTYRYL-COA DEHYDROGENASE"/>
    <property type="match status" value="1"/>
</dbReference>
<dbReference type="InterPro" id="IPR006091">
    <property type="entry name" value="Acyl-CoA_Oxase/DH_mid-dom"/>
</dbReference>
<dbReference type="PANTHER" id="PTHR43831:SF1">
    <property type="entry name" value="ISOBUTYRYL-COA DEHYDROGENASE, MITOCHONDRIAL"/>
    <property type="match status" value="1"/>
</dbReference>
<dbReference type="EC" id="1.-.-.-" evidence="6"/>
<dbReference type="InterPro" id="IPR013786">
    <property type="entry name" value="AcylCoA_DH/ox_N"/>
</dbReference>
<dbReference type="Gene3D" id="1.10.540.10">
    <property type="entry name" value="Acyl-CoA dehydrogenase/oxidase, N-terminal domain"/>
    <property type="match status" value="1"/>
</dbReference>
<evidence type="ECO:0000256" key="1">
    <source>
        <dbReference type="ARBA" id="ARBA00022630"/>
    </source>
</evidence>
<protein>
    <submittedName>
        <fullName evidence="6">Acyl-CoA dehydrogenase family protein</fullName>
        <ecNumber evidence="6">1.-.-.-</ecNumber>
    </submittedName>
</protein>
<dbReference type="InterPro" id="IPR036250">
    <property type="entry name" value="AcylCo_DH-like_C"/>
</dbReference>
<dbReference type="SUPFAM" id="SSF56645">
    <property type="entry name" value="Acyl-CoA dehydrogenase NM domain-like"/>
    <property type="match status" value="1"/>
</dbReference>
<keyword evidence="2 6" id="KW-0560">Oxidoreductase</keyword>
<dbReference type="InterPro" id="IPR037069">
    <property type="entry name" value="AcylCoA_DH/ox_N_sf"/>
</dbReference>
<evidence type="ECO:0000313" key="7">
    <source>
        <dbReference type="Proteomes" id="UP001597124"/>
    </source>
</evidence>
<feature type="domain" description="Acyl-CoA oxidase/dehydrogenase middle" evidence="3">
    <location>
        <begin position="123"/>
        <end position="213"/>
    </location>
</feature>
<evidence type="ECO:0000313" key="6">
    <source>
        <dbReference type="EMBL" id="MFD0848702.1"/>
    </source>
</evidence>
<keyword evidence="1" id="KW-0285">Flavoprotein</keyword>
<name>A0ABW3C5B1_SPHXN</name>
<organism evidence="6 7">
    <name type="scientific">Sphingosinicella xenopeptidilytica</name>
    <dbReference type="NCBI Taxonomy" id="364098"/>
    <lineage>
        <taxon>Bacteria</taxon>
        <taxon>Pseudomonadati</taxon>
        <taxon>Pseudomonadota</taxon>
        <taxon>Alphaproteobacteria</taxon>
        <taxon>Sphingomonadales</taxon>
        <taxon>Sphingosinicellaceae</taxon>
        <taxon>Sphingosinicella</taxon>
    </lineage>
</organism>
<dbReference type="InterPro" id="IPR013107">
    <property type="entry name" value="Acyl-CoA_DH_C"/>
</dbReference>
<evidence type="ECO:0000259" key="3">
    <source>
        <dbReference type="Pfam" id="PF02770"/>
    </source>
</evidence>
<feature type="domain" description="Acyl-CoA dehydrogenase C-terminal" evidence="5">
    <location>
        <begin position="252"/>
        <end position="359"/>
    </location>
</feature>
<dbReference type="RefSeq" id="WP_381489916.1">
    <property type="nucleotide sequence ID" value="NZ_JBHTIK010000005.1"/>
</dbReference>
<dbReference type="Proteomes" id="UP001597124">
    <property type="component" value="Unassembled WGS sequence"/>
</dbReference>
<dbReference type="Pfam" id="PF02770">
    <property type="entry name" value="Acyl-CoA_dh_M"/>
    <property type="match status" value="1"/>
</dbReference>
<evidence type="ECO:0000256" key="2">
    <source>
        <dbReference type="ARBA" id="ARBA00023002"/>
    </source>
</evidence>
<comment type="caution">
    <text evidence="6">The sequence shown here is derived from an EMBL/GenBank/DDBJ whole genome shotgun (WGS) entry which is preliminary data.</text>
</comment>
<proteinExistence type="predicted"/>
<keyword evidence="7" id="KW-1185">Reference proteome</keyword>
<dbReference type="InterPro" id="IPR046373">
    <property type="entry name" value="Acyl-CoA_Oxase/DH_mid-dom_sf"/>
</dbReference>
<dbReference type="InterPro" id="IPR009100">
    <property type="entry name" value="AcylCoA_DH/oxidase_NM_dom_sf"/>
</dbReference>
<dbReference type="Pfam" id="PF02771">
    <property type="entry name" value="Acyl-CoA_dh_N"/>
    <property type="match status" value="1"/>
</dbReference>
<dbReference type="GO" id="GO:0016491">
    <property type="term" value="F:oxidoreductase activity"/>
    <property type="evidence" value="ECO:0007669"/>
    <property type="project" value="UniProtKB-KW"/>
</dbReference>
<sequence length="390" mass="42052">MTHLHSDVLSALHRIAPDFADVAAAHDRSGDFPESNARKLHEAGILGLAAPRDLGGKEADLPTALTVVQSIARDDPSSALVLTMTWLTLRGFGERAEWPEHLRRRIVADVLDNGALVNSLRVEPDLGTPARGGLPATIARRDGDQWRISGRKIFSTGSTALTWMLVWARNDDDDPKVGSFLVHRSAPGIRIEPTWDHLGMRATVSHDVIFEDVPTPLDHALDLRPLAHVRSFSPEFAAWGSTLVPAIYDAVAQSARDWFVGWANNRVPSNLGAPVSSLYRFQEGIGSVDALLLSNRVLLQAAARGELGATELPLLKYLVTENAISVVERLVALSGNPGLSRSNPLERYHRDVLCGRIHTPQADVALGGSGRAAFSAAANKPVEPIGVAVP</sequence>
<dbReference type="PIRSF" id="PIRSF016578">
    <property type="entry name" value="HsaA"/>
    <property type="match status" value="1"/>
</dbReference>
<dbReference type="InterPro" id="IPR052547">
    <property type="entry name" value="Mito_Isobutyryl-CoADH"/>
</dbReference>
<dbReference type="EMBL" id="JBHTIK010000005">
    <property type="protein sequence ID" value="MFD0848702.1"/>
    <property type="molecule type" value="Genomic_DNA"/>
</dbReference>
<accession>A0ABW3C5B1</accession>